<reference evidence="1 2" key="1">
    <citation type="submission" date="2016-10" db="EMBL/GenBank/DDBJ databases">
        <title>The genome sequence of Colletotrichum fioriniae PJ7.</title>
        <authorList>
            <person name="Baroncelli R."/>
        </authorList>
    </citation>
    <scope>NUCLEOTIDE SEQUENCE [LARGE SCALE GENOMIC DNA]</scope>
    <source>
        <strain evidence="1 2">IMI 384185</strain>
    </source>
</reference>
<name>A0ABQ9SIT7_9PEZI</name>
<sequence>MAFHIRAFRASLFVSASLSLSPSPLPVIPNSFH</sequence>
<evidence type="ECO:0000313" key="2">
    <source>
        <dbReference type="Proteomes" id="UP001241169"/>
    </source>
</evidence>
<accession>A0ABQ9SIT7</accession>
<evidence type="ECO:0000313" key="1">
    <source>
        <dbReference type="EMBL" id="KAK1537767.1"/>
    </source>
</evidence>
<dbReference type="EMBL" id="MOPA01000006">
    <property type="protein sequence ID" value="KAK1537767.1"/>
    <property type="molecule type" value="Genomic_DNA"/>
</dbReference>
<dbReference type="GeneID" id="85376048"/>
<keyword evidence="2" id="KW-1185">Reference proteome</keyword>
<protein>
    <submittedName>
        <fullName evidence="1">Uncharacterized protein</fullName>
    </submittedName>
</protein>
<dbReference type="Proteomes" id="UP001241169">
    <property type="component" value="Unassembled WGS sequence"/>
</dbReference>
<gene>
    <name evidence="1" type="ORF">CPAR01_07880</name>
</gene>
<comment type="caution">
    <text evidence="1">The sequence shown here is derived from an EMBL/GenBank/DDBJ whole genome shotgun (WGS) entry which is preliminary data.</text>
</comment>
<proteinExistence type="predicted"/>
<dbReference type="RefSeq" id="XP_060348519.1">
    <property type="nucleotide sequence ID" value="XM_060492149.1"/>
</dbReference>
<organism evidence="1 2">
    <name type="scientific">Colletotrichum paranaense</name>
    <dbReference type="NCBI Taxonomy" id="1914294"/>
    <lineage>
        <taxon>Eukaryota</taxon>
        <taxon>Fungi</taxon>
        <taxon>Dikarya</taxon>
        <taxon>Ascomycota</taxon>
        <taxon>Pezizomycotina</taxon>
        <taxon>Sordariomycetes</taxon>
        <taxon>Hypocreomycetidae</taxon>
        <taxon>Glomerellales</taxon>
        <taxon>Glomerellaceae</taxon>
        <taxon>Colletotrichum</taxon>
        <taxon>Colletotrichum acutatum species complex</taxon>
    </lineage>
</organism>